<keyword evidence="2" id="KW-1185">Reference proteome</keyword>
<reference evidence="1" key="1">
    <citation type="submission" date="2020-05" db="EMBL/GenBank/DDBJ databases">
        <title>Phylogenomic resolution of chytrid fungi.</title>
        <authorList>
            <person name="Stajich J.E."/>
            <person name="Amses K."/>
            <person name="Simmons R."/>
            <person name="Seto K."/>
            <person name="Myers J."/>
            <person name="Bonds A."/>
            <person name="Quandt C.A."/>
            <person name="Barry K."/>
            <person name="Liu P."/>
            <person name="Grigoriev I."/>
            <person name="Longcore J.E."/>
            <person name="James T.Y."/>
        </authorList>
    </citation>
    <scope>NUCLEOTIDE SEQUENCE</scope>
    <source>
        <strain evidence="1">JEL0318</strain>
    </source>
</reference>
<sequence>MSPNTSPLPSDANDQTHGFILDSNGFVRSALHLSAYPSPLASSCRRRPPTFTPKVLLDLLLTALHIPLSSSRKPHLQPCRPKRLRFSKACLLVPGVLDDFSHLLSEIRMGIEIVPLWDEDPDPLPSTSEDEYSTSSEPTDMFLCRRWTWESDDDYSISDVDSLPVEPTSLEDWSLWHVIWAMLTLIPLIHVMARYFHRLRVADPKGRFGAGGGSGIPVPS</sequence>
<gene>
    <name evidence="1" type="ORF">HK097_011055</name>
</gene>
<comment type="caution">
    <text evidence="1">The sequence shown here is derived from an EMBL/GenBank/DDBJ whole genome shotgun (WGS) entry which is preliminary data.</text>
</comment>
<evidence type="ECO:0000313" key="2">
    <source>
        <dbReference type="Proteomes" id="UP001212841"/>
    </source>
</evidence>
<protein>
    <submittedName>
        <fullName evidence="1">Uncharacterized protein</fullName>
    </submittedName>
</protein>
<dbReference type="AlphaFoldDB" id="A0AAD5X3V8"/>
<dbReference type="EMBL" id="JADGJD010000088">
    <property type="protein sequence ID" value="KAJ3055254.1"/>
    <property type="molecule type" value="Genomic_DNA"/>
</dbReference>
<accession>A0AAD5X3V8</accession>
<organism evidence="1 2">
    <name type="scientific">Rhizophlyctis rosea</name>
    <dbReference type="NCBI Taxonomy" id="64517"/>
    <lineage>
        <taxon>Eukaryota</taxon>
        <taxon>Fungi</taxon>
        <taxon>Fungi incertae sedis</taxon>
        <taxon>Chytridiomycota</taxon>
        <taxon>Chytridiomycota incertae sedis</taxon>
        <taxon>Chytridiomycetes</taxon>
        <taxon>Rhizophlyctidales</taxon>
        <taxon>Rhizophlyctidaceae</taxon>
        <taxon>Rhizophlyctis</taxon>
    </lineage>
</organism>
<evidence type="ECO:0000313" key="1">
    <source>
        <dbReference type="EMBL" id="KAJ3055254.1"/>
    </source>
</evidence>
<dbReference type="Proteomes" id="UP001212841">
    <property type="component" value="Unassembled WGS sequence"/>
</dbReference>
<proteinExistence type="predicted"/>
<name>A0AAD5X3V8_9FUNG</name>